<comment type="caution">
    <text evidence="1">The sequence shown here is derived from an EMBL/GenBank/DDBJ whole genome shotgun (WGS) entry which is preliminary data.</text>
</comment>
<keyword evidence="2" id="KW-1185">Reference proteome</keyword>
<proteinExistence type="predicted"/>
<organism evidence="1 2">
    <name type="scientific">Smallanthus sonchifolius</name>
    <dbReference type="NCBI Taxonomy" id="185202"/>
    <lineage>
        <taxon>Eukaryota</taxon>
        <taxon>Viridiplantae</taxon>
        <taxon>Streptophyta</taxon>
        <taxon>Embryophyta</taxon>
        <taxon>Tracheophyta</taxon>
        <taxon>Spermatophyta</taxon>
        <taxon>Magnoliopsida</taxon>
        <taxon>eudicotyledons</taxon>
        <taxon>Gunneridae</taxon>
        <taxon>Pentapetalae</taxon>
        <taxon>asterids</taxon>
        <taxon>campanulids</taxon>
        <taxon>Asterales</taxon>
        <taxon>Asteraceae</taxon>
        <taxon>Asteroideae</taxon>
        <taxon>Heliantheae alliance</taxon>
        <taxon>Millerieae</taxon>
        <taxon>Smallanthus</taxon>
    </lineage>
</organism>
<sequence>MDKDGAGIEEVDDCFDGGGKKSGDRVKGPWSPEEDAILSRLVSNFGARNWSLIARGIPGRSGKSCRLRWCNQLDPAVKRKPFTDEEDRIILSAHAVHGNKWASIARLLPGRTDNAIKNHWNSTLRRRGGKFNTTNTREEAATIDRSSEETLSCGEGDVNSFKCSEDTTLFRPKARVSAFNIYNQQSDFGMIRSEGEGLVPHRCGHGCCDTETASLLGPEFVDYAAEGGPCGFPSHELAALATDISNIAWVRSGLENSSIVKPTDNLGVLSPTPLSCVEPANVCVRVHTVTCSSTGSYPKEKRPTASDADLSHWVPLPEMASSGNLSPHVIVVSLAIVYIYFSTVFVFLDQWFGLRSSPGIINTLLFTALAIMCICSYAVAMFTDPGRVPPSFAPDIEDSHHPIHEIKRKGGDLRYCKKCCLYKPPRSHHCRICKRCVLRMDHHCLWMNNCVGHANYKVFFVFVVYALLACVYSLILLLGSLTVDTQQSQGSYGSVYIISGLLLIPLSMALGVFLGWHIYLILQNKTTIEYYEGVRAMLVAEQGGNVYSHPYDLGVYENLITVLGPNILCWVCPVSSYIGSGLGFRTAYDGHATTSTSG</sequence>
<accession>A0ACB9IDY5</accession>
<evidence type="ECO:0000313" key="1">
    <source>
        <dbReference type="EMBL" id="KAI3805720.1"/>
    </source>
</evidence>
<dbReference type="Proteomes" id="UP001056120">
    <property type="component" value="Linkage Group LG08"/>
</dbReference>
<gene>
    <name evidence="1" type="ORF">L1987_21603</name>
</gene>
<evidence type="ECO:0000313" key="2">
    <source>
        <dbReference type="Proteomes" id="UP001056120"/>
    </source>
</evidence>
<protein>
    <submittedName>
        <fullName evidence="1">Uncharacterized protein</fullName>
    </submittedName>
</protein>
<reference evidence="2" key="1">
    <citation type="journal article" date="2022" name="Mol. Ecol. Resour.">
        <title>The genomes of chicory, endive, great burdock and yacon provide insights into Asteraceae palaeo-polyploidization history and plant inulin production.</title>
        <authorList>
            <person name="Fan W."/>
            <person name="Wang S."/>
            <person name="Wang H."/>
            <person name="Wang A."/>
            <person name="Jiang F."/>
            <person name="Liu H."/>
            <person name="Zhao H."/>
            <person name="Xu D."/>
            <person name="Zhang Y."/>
        </authorList>
    </citation>
    <scope>NUCLEOTIDE SEQUENCE [LARGE SCALE GENOMIC DNA]</scope>
    <source>
        <strain evidence="2">cv. Yunnan</strain>
    </source>
</reference>
<name>A0ACB9IDY5_9ASTR</name>
<reference evidence="1 2" key="2">
    <citation type="journal article" date="2022" name="Mol. Ecol. Resour.">
        <title>The genomes of chicory, endive, great burdock and yacon provide insights into Asteraceae paleo-polyploidization history and plant inulin production.</title>
        <authorList>
            <person name="Fan W."/>
            <person name="Wang S."/>
            <person name="Wang H."/>
            <person name="Wang A."/>
            <person name="Jiang F."/>
            <person name="Liu H."/>
            <person name="Zhao H."/>
            <person name="Xu D."/>
            <person name="Zhang Y."/>
        </authorList>
    </citation>
    <scope>NUCLEOTIDE SEQUENCE [LARGE SCALE GENOMIC DNA]</scope>
    <source>
        <strain evidence="2">cv. Yunnan</strain>
        <tissue evidence="1">Leaves</tissue>
    </source>
</reference>
<dbReference type="EMBL" id="CM042025">
    <property type="protein sequence ID" value="KAI3805720.1"/>
    <property type="molecule type" value="Genomic_DNA"/>
</dbReference>